<evidence type="ECO:0000256" key="1">
    <source>
        <dbReference type="ARBA" id="ARBA00004282"/>
    </source>
</evidence>
<dbReference type="PANTHER" id="PTHR14826:SF14">
    <property type="entry name" value="ANGIOMOTIN_C DOMAIN-CONTAINING PROTEIN"/>
    <property type="match status" value="1"/>
</dbReference>
<evidence type="ECO:0000256" key="7">
    <source>
        <dbReference type="SAM" id="MobiDB-lite"/>
    </source>
</evidence>
<organism evidence="9 10">
    <name type="scientific">Asbolus verrucosus</name>
    <name type="common">Desert ironclad beetle</name>
    <dbReference type="NCBI Taxonomy" id="1661398"/>
    <lineage>
        <taxon>Eukaryota</taxon>
        <taxon>Metazoa</taxon>
        <taxon>Ecdysozoa</taxon>
        <taxon>Arthropoda</taxon>
        <taxon>Hexapoda</taxon>
        <taxon>Insecta</taxon>
        <taxon>Pterygota</taxon>
        <taxon>Neoptera</taxon>
        <taxon>Endopterygota</taxon>
        <taxon>Coleoptera</taxon>
        <taxon>Polyphaga</taxon>
        <taxon>Cucujiformia</taxon>
        <taxon>Tenebrionidae</taxon>
        <taxon>Pimeliinae</taxon>
        <taxon>Asbolus</taxon>
    </lineage>
</organism>
<feature type="compositionally biased region" description="Low complexity" evidence="7">
    <location>
        <begin position="869"/>
        <end position="908"/>
    </location>
</feature>
<feature type="region of interest" description="Disordered" evidence="7">
    <location>
        <begin position="381"/>
        <end position="400"/>
    </location>
</feature>
<dbReference type="Pfam" id="PF12240">
    <property type="entry name" value="Angiomotin_C"/>
    <property type="match status" value="1"/>
</dbReference>
<evidence type="ECO:0000256" key="2">
    <source>
        <dbReference type="ARBA" id="ARBA00010300"/>
    </source>
</evidence>
<evidence type="ECO:0000259" key="8">
    <source>
        <dbReference type="Pfam" id="PF12240"/>
    </source>
</evidence>
<name>A0A482VJW8_ASBVE</name>
<dbReference type="PANTHER" id="PTHR14826">
    <property type="entry name" value="ANGIOMOTIN"/>
    <property type="match status" value="1"/>
</dbReference>
<accession>A0A482VJW8</accession>
<proteinExistence type="inferred from homology"/>
<dbReference type="EMBL" id="QDEB01093613">
    <property type="protein sequence ID" value="RZC32896.1"/>
    <property type="molecule type" value="Genomic_DNA"/>
</dbReference>
<dbReference type="GO" id="GO:0005886">
    <property type="term" value="C:plasma membrane"/>
    <property type="evidence" value="ECO:0007669"/>
    <property type="project" value="TreeGrafter"/>
</dbReference>
<comment type="caution">
    <text evidence="9">The sequence shown here is derived from an EMBL/GenBank/DDBJ whole genome shotgun (WGS) entry which is preliminary data.</text>
</comment>
<keyword evidence="4" id="KW-0965">Cell junction</keyword>
<dbReference type="OrthoDB" id="5974715at2759"/>
<feature type="compositionally biased region" description="Low complexity" evidence="7">
    <location>
        <begin position="817"/>
        <end position="826"/>
    </location>
</feature>
<feature type="compositionally biased region" description="Basic and acidic residues" evidence="7">
    <location>
        <begin position="845"/>
        <end position="854"/>
    </location>
</feature>
<dbReference type="GO" id="GO:0031410">
    <property type="term" value="C:cytoplasmic vesicle"/>
    <property type="evidence" value="ECO:0007669"/>
    <property type="project" value="TreeGrafter"/>
</dbReference>
<keyword evidence="3" id="KW-0597">Phosphoprotein</keyword>
<feature type="coiled-coil region" evidence="6">
    <location>
        <begin position="410"/>
        <end position="506"/>
    </location>
</feature>
<dbReference type="GO" id="GO:0030334">
    <property type="term" value="P:regulation of cell migration"/>
    <property type="evidence" value="ECO:0007669"/>
    <property type="project" value="TreeGrafter"/>
</dbReference>
<feature type="compositionally biased region" description="Low complexity" evidence="7">
    <location>
        <begin position="923"/>
        <end position="933"/>
    </location>
</feature>
<feature type="domain" description="Angiomotin C-terminal" evidence="8">
    <location>
        <begin position="472"/>
        <end position="648"/>
    </location>
</feature>
<feature type="coiled-coil region" evidence="6">
    <location>
        <begin position="541"/>
        <end position="639"/>
    </location>
</feature>
<feature type="region of interest" description="Disordered" evidence="7">
    <location>
        <begin position="511"/>
        <end position="539"/>
    </location>
</feature>
<feature type="region of interest" description="Disordered" evidence="7">
    <location>
        <begin position="801"/>
        <end position="970"/>
    </location>
</feature>
<evidence type="ECO:0000313" key="10">
    <source>
        <dbReference type="Proteomes" id="UP000292052"/>
    </source>
</evidence>
<feature type="compositionally biased region" description="Polar residues" evidence="7">
    <location>
        <begin position="102"/>
        <end position="125"/>
    </location>
</feature>
<dbReference type="AlphaFoldDB" id="A0A482VJW8"/>
<dbReference type="InterPro" id="IPR009114">
    <property type="entry name" value="Angiomotin"/>
</dbReference>
<evidence type="ECO:0000256" key="3">
    <source>
        <dbReference type="ARBA" id="ARBA00022553"/>
    </source>
</evidence>
<gene>
    <name evidence="9" type="ORF">BDFB_003777</name>
</gene>
<keyword evidence="5 6" id="KW-0175">Coiled coil</keyword>
<feature type="compositionally biased region" description="Basic and acidic residues" evidence="7">
    <location>
        <begin position="511"/>
        <end position="521"/>
    </location>
</feature>
<dbReference type="GO" id="GO:0030036">
    <property type="term" value="P:actin cytoskeleton organization"/>
    <property type="evidence" value="ECO:0007669"/>
    <property type="project" value="TreeGrafter"/>
</dbReference>
<feature type="compositionally biased region" description="Low complexity" evidence="7">
    <location>
        <begin position="72"/>
        <end position="83"/>
    </location>
</feature>
<feature type="region of interest" description="Disordered" evidence="7">
    <location>
        <begin position="268"/>
        <end position="292"/>
    </location>
</feature>
<comment type="subcellular location">
    <subcellularLocation>
        <location evidence="1">Cell junction</location>
    </subcellularLocation>
</comment>
<sequence>MGSLQQPNRFRPFNQNSQGNFLQNLSGSETDISTSNENLSNEEKYVIRHTARQEPQGQENQQASNRSSLRDSLPSNRSSLDVSSSSYNTLIIHSAGDEPWTGRNSGARDSNDMTNPSYLSHQSPNLYHDPKLSPIQKRGSPSPSFNSKEHSVRNSFDGGNSRIYDTGVQEITEIPDDYLSQSSVLKHLAKEVKVPSPSGTNDISELSFFESGNFPPPPEYSKWADKSPLQAAVAHRNRKINSEKLNLSKSQPDLSKVGVPKGACDFDGFRRGVSAPRPPTKGREESETGAGELWPSAEMVEILIKENSALKIELENCYKRVAKTQKLEQEILKVHKAQEELVQSCDRKERLERAARGRLQNDNRRLQELNRALREQVDLLSTQMLSRSPGPDSNAPDSLRRELSKREVLIAQLIQQNKEHVAAKERQEIELAAQRVTLQEQRTHIDILDTALTNAQSNVVRLEEECRKKQVYVERVAQLQRALSSLQLASDRREQTERKLRLQLERELQRTKLAQGEEGKSGWDSPNGSGNESPSELKRRLREKDEKIMRLEGDCTKWEQRYLEESALRQAAIDAASIPKDAKIAALEKTSQETEKIIAEARNEKIRHMDEVHAAQKKVADLESRVKDLESKLAERDAMIKVLQKHTYDKDVSSMLGRSPHHTPHPSLGGADIDHVLGTAVSREELVSSVLTSSTGFGSGNSYAGSDSSYHMPSYTKYETNKSFDSTKQSLDNQLKEIDSQLDSQLLSKRGLCCFPGFTNPVTAQRKGKIPKPLLAGVTGGGGGGGVAMYEPGAMLLLEKQGRASQQQRMQETAELGAGAASCPAPSSLPRPPRPASHRSGLPRRLGDYNRLAEGETPPPRKKSDGGDSLSSNASSRRASPARSLIPPRKLGEYGRLSESGGSSSSLRKPAQRSRSGGERDSASTLSDNSASSLPPPSKVRLFGARRGGSLGRDSKSSTDSATSKYRIQF</sequence>
<evidence type="ECO:0000256" key="4">
    <source>
        <dbReference type="ARBA" id="ARBA00022949"/>
    </source>
</evidence>
<evidence type="ECO:0000256" key="5">
    <source>
        <dbReference type="ARBA" id="ARBA00023054"/>
    </source>
</evidence>
<comment type="similarity">
    <text evidence="2">Belongs to the angiomotin family.</text>
</comment>
<dbReference type="STRING" id="1661398.A0A482VJW8"/>
<dbReference type="InterPro" id="IPR024646">
    <property type="entry name" value="Angiomotin_C"/>
</dbReference>
<dbReference type="PRINTS" id="PR01807">
    <property type="entry name" value="ANGIOMOTIN"/>
</dbReference>
<protein>
    <submittedName>
        <fullName evidence="9">Angiomotin-like 2a</fullName>
    </submittedName>
</protein>
<dbReference type="InterPro" id="IPR051747">
    <property type="entry name" value="Angiomotin-like"/>
</dbReference>
<feature type="compositionally biased region" description="Low complexity" evidence="7">
    <location>
        <begin position="958"/>
        <end position="970"/>
    </location>
</feature>
<evidence type="ECO:0000313" key="9">
    <source>
        <dbReference type="EMBL" id="RZC32896.1"/>
    </source>
</evidence>
<feature type="compositionally biased region" description="Polar residues" evidence="7">
    <location>
        <begin position="1"/>
        <end position="39"/>
    </location>
</feature>
<reference evidence="9 10" key="1">
    <citation type="submission" date="2017-03" db="EMBL/GenBank/DDBJ databases">
        <title>Genome of the blue death feigning beetle - Asbolus verrucosus.</title>
        <authorList>
            <person name="Rider S.D."/>
        </authorList>
    </citation>
    <scope>NUCLEOTIDE SEQUENCE [LARGE SCALE GENOMIC DNA]</scope>
    <source>
        <strain evidence="9">Butters</strain>
        <tissue evidence="9">Head and leg muscle</tissue>
    </source>
</reference>
<feature type="compositionally biased region" description="Polar residues" evidence="7">
    <location>
        <begin position="524"/>
        <end position="534"/>
    </location>
</feature>
<dbReference type="Proteomes" id="UP000292052">
    <property type="component" value="Unassembled WGS sequence"/>
</dbReference>
<dbReference type="GO" id="GO:0005923">
    <property type="term" value="C:bicellular tight junction"/>
    <property type="evidence" value="ECO:0007669"/>
    <property type="project" value="TreeGrafter"/>
</dbReference>
<evidence type="ECO:0000256" key="6">
    <source>
        <dbReference type="SAM" id="Coils"/>
    </source>
</evidence>
<feature type="region of interest" description="Disordered" evidence="7">
    <location>
        <begin position="1"/>
        <end position="83"/>
    </location>
</feature>
<keyword evidence="10" id="KW-1185">Reference proteome</keyword>
<feature type="region of interest" description="Disordered" evidence="7">
    <location>
        <begin position="95"/>
        <end position="161"/>
    </location>
</feature>
<feature type="compositionally biased region" description="Polar residues" evidence="7">
    <location>
        <begin position="53"/>
        <end position="67"/>
    </location>
</feature>